<feature type="active site" description="Proton donor/acceptor" evidence="3">
    <location>
        <position position="376"/>
    </location>
</feature>
<keyword evidence="9" id="KW-1185">Reference proteome</keyword>
<keyword evidence="5" id="KW-0479">Metal-binding</keyword>
<evidence type="ECO:0000256" key="3">
    <source>
        <dbReference type="PIRSR" id="PIRSR603469-1"/>
    </source>
</evidence>
<feature type="binding site" evidence="5">
    <location>
        <position position="273"/>
    </location>
    <ligand>
        <name>Ca(2+)</name>
        <dbReference type="ChEBI" id="CHEBI:29108"/>
        <label>1</label>
    </ligand>
</feature>
<feature type="binding site" evidence="4">
    <location>
        <position position="104"/>
    </location>
    <ligand>
        <name>substrate</name>
    </ligand>
</feature>
<feature type="binding site" evidence="5">
    <location>
        <position position="344"/>
    </location>
    <ligand>
        <name>Ca(2+)</name>
        <dbReference type="ChEBI" id="CHEBI:29108"/>
        <label>1</label>
    </ligand>
</feature>
<name>A0A1I1E999_9LACO</name>
<dbReference type="Pfam" id="PF02435">
    <property type="entry name" value="Glyco_hydro_68"/>
    <property type="match status" value="1"/>
</dbReference>
<dbReference type="GO" id="GO:0046872">
    <property type="term" value="F:metal ion binding"/>
    <property type="evidence" value="ECO:0007669"/>
    <property type="project" value="UniProtKB-KW"/>
</dbReference>
<feature type="active site" description="Nucleophile" evidence="3">
    <location>
        <position position="105"/>
    </location>
</feature>
<feature type="binding site" evidence="5">
    <location>
        <position position="304"/>
    </location>
    <ligand>
        <name>Ca(2+)</name>
        <dbReference type="ChEBI" id="CHEBI:29108"/>
        <label>1</label>
    </ligand>
</feature>
<dbReference type="SUPFAM" id="SSF75005">
    <property type="entry name" value="Arabinanase/levansucrase/invertase"/>
    <property type="match status" value="1"/>
</dbReference>
<dbReference type="STRING" id="283737.SAMN05660453_0269"/>
<dbReference type="Proteomes" id="UP000199376">
    <property type="component" value="Unassembled WGS sequence"/>
</dbReference>
<dbReference type="AlphaFoldDB" id="A0A1I1E999"/>
<reference evidence="8 9" key="1">
    <citation type="submission" date="2016-10" db="EMBL/GenBank/DDBJ databases">
        <authorList>
            <person name="de Groot N.N."/>
        </authorList>
    </citation>
    <scope>NUCLEOTIDE SEQUENCE [LARGE SCALE GENOMIC DNA]</scope>
    <source>
        <strain evidence="8 9">DSM 19113</strain>
    </source>
</reference>
<dbReference type="RefSeq" id="WP_091501291.1">
    <property type="nucleotide sequence ID" value="NZ_JBHSHI010000001.1"/>
</dbReference>
<evidence type="ECO:0000256" key="4">
    <source>
        <dbReference type="PIRSR" id="PIRSR603469-2"/>
    </source>
</evidence>
<dbReference type="GO" id="GO:0050053">
    <property type="term" value="F:levansucrase activity"/>
    <property type="evidence" value="ECO:0007669"/>
    <property type="project" value="InterPro"/>
</dbReference>
<accession>A0A1I1E999</accession>
<evidence type="ECO:0000313" key="8">
    <source>
        <dbReference type="EMBL" id="SFB81543.1"/>
    </source>
</evidence>
<dbReference type="EMBL" id="FOLI01000001">
    <property type="protein sequence ID" value="SFB81543.1"/>
    <property type="molecule type" value="Genomic_DNA"/>
</dbReference>
<organism evidence="8 9">
    <name type="scientific">Fructobacillus durionis</name>
    <dbReference type="NCBI Taxonomy" id="283737"/>
    <lineage>
        <taxon>Bacteria</taxon>
        <taxon>Bacillati</taxon>
        <taxon>Bacillota</taxon>
        <taxon>Bacilli</taxon>
        <taxon>Lactobacillales</taxon>
        <taxon>Lactobacillaceae</taxon>
        <taxon>Fructobacillus</taxon>
    </lineage>
</organism>
<dbReference type="CDD" id="cd08997">
    <property type="entry name" value="GH68"/>
    <property type="match status" value="1"/>
</dbReference>
<evidence type="ECO:0000256" key="2">
    <source>
        <dbReference type="ARBA" id="ARBA00022837"/>
    </source>
</evidence>
<proteinExistence type="inferred from homology"/>
<feature type="binding site" evidence="4">
    <location>
        <position position="189"/>
    </location>
    <ligand>
        <name>substrate</name>
    </ligand>
</feature>
<keyword evidence="2 5" id="KW-0106">Calcium</keyword>
<comment type="similarity">
    <text evidence="1 7">Belongs to the glycosyl hydrolase 68 family.</text>
</comment>
<comment type="cofactor">
    <cofactor evidence="5">
        <name>Ca(2+)</name>
        <dbReference type="ChEBI" id="CHEBI:29108"/>
    </cofactor>
</comment>
<evidence type="ECO:0000256" key="1">
    <source>
        <dbReference type="ARBA" id="ARBA00006775"/>
    </source>
</evidence>
<evidence type="ECO:0000256" key="7">
    <source>
        <dbReference type="RuleBase" id="RU361220"/>
    </source>
</evidence>
<dbReference type="InterPro" id="IPR003469">
    <property type="entry name" value="Glyco_hydro_68"/>
</dbReference>
<feature type="binding site" evidence="4">
    <location>
        <begin position="374"/>
        <end position="376"/>
    </location>
    <ligand>
        <name>substrate</name>
    </ligand>
</feature>
<gene>
    <name evidence="8" type="ORF">SAMN05660453_0269</name>
</gene>
<evidence type="ECO:0000256" key="6">
    <source>
        <dbReference type="PIRSR" id="PIRSR603469-4"/>
    </source>
</evidence>
<dbReference type="Gene3D" id="2.115.10.20">
    <property type="entry name" value="Glycosyl hydrolase domain, family 43"/>
    <property type="match status" value="1"/>
</dbReference>
<feature type="site" description="Transition state stabilizer" evidence="6">
    <location>
        <position position="279"/>
    </location>
</feature>
<evidence type="ECO:0000256" key="5">
    <source>
        <dbReference type="PIRSR" id="PIRSR603469-3"/>
    </source>
</evidence>
<evidence type="ECO:0000313" key="9">
    <source>
        <dbReference type="Proteomes" id="UP000199376"/>
    </source>
</evidence>
<dbReference type="GO" id="GO:0009758">
    <property type="term" value="P:carbohydrate utilization"/>
    <property type="evidence" value="ECO:0007669"/>
    <property type="project" value="InterPro"/>
</dbReference>
<feature type="binding site" evidence="4">
    <location>
        <begin position="278"/>
        <end position="279"/>
    </location>
    <ligand>
        <name>substrate</name>
    </ligand>
</feature>
<protein>
    <submittedName>
        <fullName evidence="8">Levansucrase</fullName>
    </submittedName>
</protein>
<feature type="binding site" evidence="5">
    <location>
        <position position="373"/>
    </location>
    <ligand>
        <name>Ca(2+)</name>
        <dbReference type="ChEBI" id="CHEBI:29108"/>
        <label>1</label>
    </ligand>
</feature>
<dbReference type="InterPro" id="IPR023296">
    <property type="entry name" value="Glyco_hydro_beta-prop_sf"/>
</dbReference>
<sequence length="514" mass="57823">MDLKRSNRKKKKHPILKSMLFLALLLVIGTGIWGWHNRRNIRLAINQMGVAHLTRQDFSKTEEKVKNSTDYRVPDAKEDKLLSNIPSAKQYNSKTGQWEPVMAWDSWPVTTPDGTVANYHGYRLTMALTAVGNRSNDIGSKIGLYAQKISDKNTDASSWIYLGNVFSSFGEGKASSKDDCLNQAIGEWSGTTTQMNKSDNTLRMFYTNRYGTNKPGQALTTAKIEIDPKVGDDWKSGLVINHSKASDHKTVFAGDGKYYQTVDQIQFKGDSADSYALRDPHFVADGGKYYLAFEGNTGTETGYQGKNNFSNAKYFGSSSFFKKDVNRLNKKGNETEYNRTYLANATLGKLELNSDFTVKKIMKPMLTANASSDEMERPNLFEYKGKWYLFTCFWGNKMVTNNNYYLGKTYMFGYVSDNGINGTYKPLNGNGLVMQSSFKMNDPRYPYAWLVVKPSKIVNNRFVITSFEGNRTFSPSFMVEINGHSTKMVTNEVLDQGALETTGKTYSATAQPAE</sequence>